<evidence type="ECO:0000256" key="1">
    <source>
        <dbReference type="SAM" id="MobiDB-lite"/>
    </source>
</evidence>
<keyword evidence="4" id="KW-1185">Reference proteome</keyword>
<dbReference type="RefSeq" id="WP_131607768.1">
    <property type="nucleotide sequence ID" value="NZ_SJSM01000002.1"/>
</dbReference>
<proteinExistence type="predicted"/>
<comment type="caution">
    <text evidence="3">The sequence shown here is derived from an EMBL/GenBank/DDBJ whole genome shotgun (WGS) entry which is preliminary data.</text>
</comment>
<name>A0A4R0NF66_9SPHI</name>
<keyword evidence="2" id="KW-0472">Membrane</keyword>
<keyword evidence="2" id="KW-0812">Transmembrane</keyword>
<gene>
    <name evidence="3" type="ORF">EZ444_05805</name>
</gene>
<organism evidence="3 4">
    <name type="scientific">Pedobacter hiemivivus</name>
    <dbReference type="NCBI Taxonomy" id="2530454"/>
    <lineage>
        <taxon>Bacteria</taxon>
        <taxon>Pseudomonadati</taxon>
        <taxon>Bacteroidota</taxon>
        <taxon>Sphingobacteriia</taxon>
        <taxon>Sphingobacteriales</taxon>
        <taxon>Sphingobacteriaceae</taxon>
        <taxon>Pedobacter</taxon>
    </lineage>
</organism>
<evidence type="ECO:0000313" key="3">
    <source>
        <dbReference type="EMBL" id="TCC98788.1"/>
    </source>
</evidence>
<reference evidence="3 4" key="1">
    <citation type="submission" date="2019-02" db="EMBL/GenBank/DDBJ databases">
        <title>Pedobacter sp. RP-3-8 sp. nov., isolated from Arctic soil.</title>
        <authorList>
            <person name="Dahal R.H."/>
        </authorList>
    </citation>
    <scope>NUCLEOTIDE SEQUENCE [LARGE SCALE GENOMIC DNA]</scope>
    <source>
        <strain evidence="3 4">RP-3-8</strain>
    </source>
</reference>
<accession>A0A4R0NF66</accession>
<dbReference type="Proteomes" id="UP000291117">
    <property type="component" value="Unassembled WGS sequence"/>
</dbReference>
<feature type="region of interest" description="Disordered" evidence="1">
    <location>
        <begin position="34"/>
        <end position="69"/>
    </location>
</feature>
<evidence type="ECO:0000313" key="4">
    <source>
        <dbReference type="Proteomes" id="UP000291117"/>
    </source>
</evidence>
<dbReference type="AlphaFoldDB" id="A0A4R0NF66"/>
<evidence type="ECO:0000256" key="2">
    <source>
        <dbReference type="SAM" id="Phobius"/>
    </source>
</evidence>
<dbReference type="OrthoDB" id="767471at2"/>
<feature type="transmembrane region" description="Helical" evidence="2">
    <location>
        <begin position="6"/>
        <end position="24"/>
    </location>
</feature>
<sequence>MSYLQFALWLTGGYSGYYLLNILYDSTRKDRQTRDESAPVLSFAPDLSPQKVQPKQLPEAPEPEPASVASGAVSLQGLFALARKETIELTRQVSF</sequence>
<dbReference type="EMBL" id="SJSM01000002">
    <property type="protein sequence ID" value="TCC98788.1"/>
    <property type="molecule type" value="Genomic_DNA"/>
</dbReference>
<protein>
    <submittedName>
        <fullName evidence="3">Uncharacterized protein</fullName>
    </submittedName>
</protein>
<keyword evidence="2" id="KW-1133">Transmembrane helix</keyword>